<protein>
    <recommendedName>
        <fullName evidence="1">Aminoglycoside phosphotransferase domain-containing protein</fullName>
    </recommendedName>
</protein>
<dbReference type="Proteomes" id="UP000638353">
    <property type="component" value="Unassembled WGS sequence"/>
</dbReference>
<dbReference type="RefSeq" id="WP_229898627.1">
    <property type="nucleotide sequence ID" value="NZ_BMVC01000038.1"/>
</dbReference>
<dbReference type="Gene3D" id="3.90.1200.10">
    <property type="match status" value="1"/>
</dbReference>
<organism evidence="2 3">
    <name type="scientific">Streptomyces finlayi</name>
    <dbReference type="NCBI Taxonomy" id="67296"/>
    <lineage>
        <taxon>Bacteria</taxon>
        <taxon>Bacillati</taxon>
        <taxon>Actinomycetota</taxon>
        <taxon>Actinomycetes</taxon>
        <taxon>Kitasatosporales</taxon>
        <taxon>Streptomycetaceae</taxon>
        <taxon>Streptomyces</taxon>
    </lineage>
</organism>
<reference evidence="2" key="2">
    <citation type="submission" date="2020-09" db="EMBL/GenBank/DDBJ databases">
        <authorList>
            <person name="Sun Q."/>
            <person name="Ohkuma M."/>
        </authorList>
    </citation>
    <scope>NUCLEOTIDE SEQUENCE</scope>
    <source>
        <strain evidence="2">JCM 4637</strain>
    </source>
</reference>
<dbReference type="EMBL" id="BMVC01000038">
    <property type="protein sequence ID" value="GHD20003.1"/>
    <property type="molecule type" value="Genomic_DNA"/>
</dbReference>
<dbReference type="InterPro" id="IPR051678">
    <property type="entry name" value="AGP_Transferase"/>
</dbReference>
<accession>A0A918XA79</accession>
<dbReference type="Pfam" id="PF01636">
    <property type="entry name" value="APH"/>
    <property type="match status" value="1"/>
</dbReference>
<dbReference type="PANTHER" id="PTHR21310:SF15">
    <property type="entry name" value="AMINOGLYCOSIDE PHOSPHOTRANSFERASE DOMAIN-CONTAINING PROTEIN"/>
    <property type="match status" value="1"/>
</dbReference>
<comment type="caution">
    <text evidence="2">The sequence shown here is derived from an EMBL/GenBank/DDBJ whole genome shotgun (WGS) entry which is preliminary data.</text>
</comment>
<evidence type="ECO:0000259" key="1">
    <source>
        <dbReference type="Pfam" id="PF01636"/>
    </source>
</evidence>
<dbReference type="Gene3D" id="3.30.200.20">
    <property type="entry name" value="Phosphorylase Kinase, domain 1"/>
    <property type="match status" value="1"/>
</dbReference>
<dbReference type="SUPFAM" id="SSF56112">
    <property type="entry name" value="Protein kinase-like (PK-like)"/>
    <property type="match status" value="1"/>
</dbReference>
<name>A0A918XA79_9ACTN</name>
<dbReference type="InterPro" id="IPR002575">
    <property type="entry name" value="Aminoglycoside_PTrfase"/>
</dbReference>
<sequence length="340" mass="37613">MTNFWYEGILGGMDFHRVERASGAFRQSLTAEEIVKVCRRAFGEGVVPVSAVELGTGMYNNVYRVTLAGRARPVVLRIAPEERHQFRSEHRLMRNEYATVPWLAVIAPLMPQVLAVDWSHDVIGRDWMIQSHLDGVPAPEHLGTYPRTLWPVFFRQMGAIARCVHDVRGPHFGPVNGPGYATWSETVLTSLEEIAADLDGAGLDASDVAKAVATAAHQSTLLDEITEPRLLSGDLWTVNTLLDPAAPEPRINGVLDFDRSLFGDPAADWTIRIARAKKDERTAFWEAYGEPDPSPAALWRARVYDVRHLGAVRLERHRLGNTAGVQQSYDAMAGVLAGLS</sequence>
<feature type="domain" description="Aminoglycoside phosphotransferase" evidence="1">
    <location>
        <begin position="53"/>
        <end position="298"/>
    </location>
</feature>
<dbReference type="PANTHER" id="PTHR21310">
    <property type="entry name" value="AMINOGLYCOSIDE PHOSPHOTRANSFERASE-RELATED-RELATED"/>
    <property type="match status" value="1"/>
</dbReference>
<evidence type="ECO:0000313" key="3">
    <source>
        <dbReference type="Proteomes" id="UP000638353"/>
    </source>
</evidence>
<reference evidence="2" key="1">
    <citation type="journal article" date="2014" name="Int. J. Syst. Evol. Microbiol.">
        <title>Complete genome sequence of Corynebacterium casei LMG S-19264T (=DSM 44701T), isolated from a smear-ripened cheese.</title>
        <authorList>
            <consortium name="US DOE Joint Genome Institute (JGI-PGF)"/>
            <person name="Walter F."/>
            <person name="Albersmeier A."/>
            <person name="Kalinowski J."/>
            <person name="Ruckert C."/>
        </authorList>
    </citation>
    <scope>NUCLEOTIDE SEQUENCE</scope>
    <source>
        <strain evidence="2">JCM 4637</strain>
    </source>
</reference>
<proteinExistence type="predicted"/>
<evidence type="ECO:0000313" key="2">
    <source>
        <dbReference type="EMBL" id="GHD20003.1"/>
    </source>
</evidence>
<gene>
    <name evidence="2" type="ORF">GCM10010334_84110</name>
</gene>
<dbReference type="AlphaFoldDB" id="A0A918XA79"/>
<dbReference type="InterPro" id="IPR011009">
    <property type="entry name" value="Kinase-like_dom_sf"/>
</dbReference>